<gene>
    <name evidence="3" type="ORF">ucyna2_01163</name>
</gene>
<reference evidence="3 4" key="1">
    <citation type="submission" date="2014-08" db="EMBL/GenBank/DDBJ databases">
        <title>Comparative genomics reveals surprising divergence of two closely related strains of uncultivated UCYN-A cyanobacteria.</title>
        <authorList>
            <person name="Bombar D."/>
            <person name="Heller P."/>
            <person name="Sanchez-Baracaldo P."/>
            <person name="Carter B.J."/>
            <person name="Zert J.P."/>
        </authorList>
    </citation>
    <scope>NUCLEOTIDE SEQUENCE [LARGE SCALE GENOMIC DNA]</scope>
</reference>
<feature type="coiled-coil region" evidence="1">
    <location>
        <begin position="105"/>
        <end position="163"/>
    </location>
</feature>
<keyword evidence="1" id="KW-0175">Coiled coil</keyword>
<dbReference type="Proteomes" id="UP000028922">
    <property type="component" value="Unassembled WGS sequence"/>
</dbReference>
<name>A0A086CFR8_9CHRO</name>
<dbReference type="Pfam" id="PF13767">
    <property type="entry name" value="DUF4168"/>
    <property type="match status" value="1"/>
</dbReference>
<feature type="domain" description="DUF4168" evidence="2">
    <location>
        <begin position="97"/>
        <end position="157"/>
    </location>
</feature>
<evidence type="ECO:0000313" key="3">
    <source>
        <dbReference type="EMBL" id="KFF41032.1"/>
    </source>
</evidence>
<dbReference type="STRING" id="1527444.ucyna2_01163"/>
<dbReference type="PATRIC" id="fig|1527444.3.peg.1110"/>
<evidence type="ECO:0000256" key="1">
    <source>
        <dbReference type="SAM" id="Coils"/>
    </source>
</evidence>
<proteinExistence type="predicted"/>
<dbReference type="eggNOG" id="ENOG50334MW">
    <property type="taxonomic scope" value="Bacteria"/>
</dbReference>
<dbReference type="InterPro" id="IPR025433">
    <property type="entry name" value="DUF4168"/>
</dbReference>
<evidence type="ECO:0000259" key="2">
    <source>
        <dbReference type="Pfam" id="PF13767"/>
    </source>
</evidence>
<protein>
    <recommendedName>
        <fullName evidence="2">DUF4168 domain-containing protein</fullName>
    </recommendedName>
</protein>
<accession>A0A086CFR8</accession>
<dbReference type="EMBL" id="JPSP01000016">
    <property type="protein sequence ID" value="KFF41032.1"/>
    <property type="molecule type" value="Genomic_DNA"/>
</dbReference>
<sequence length="163" mass="18979">MFKISILGSIVTILLFSFPQKVKSQFQAPLSPTIKTETIYSQEISPLELKQFVNVIKQFQRIEMNMQHIMAKAMKKEGLTPEKFMEINKNQRQLQPSLNNSSEDLDRFRKVVVKLEEIMNNAEKKRQSTVKTQGLDLSRFLKIEEIVAKNKHLQEKVQKMLGN</sequence>
<dbReference type="AlphaFoldDB" id="A0A086CFR8"/>
<comment type="caution">
    <text evidence="3">The sequence shown here is derived from an EMBL/GenBank/DDBJ whole genome shotgun (WGS) entry which is preliminary data.</text>
</comment>
<evidence type="ECO:0000313" key="4">
    <source>
        <dbReference type="Proteomes" id="UP000028922"/>
    </source>
</evidence>
<organism evidence="3 4">
    <name type="scientific">Candidatus Atelocyanobacterium thalassa isolate SIO64986</name>
    <dbReference type="NCBI Taxonomy" id="1527444"/>
    <lineage>
        <taxon>Bacteria</taxon>
        <taxon>Bacillati</taxon>
        <taxon>Cyanobacteriota</taxon>
        <taxon>Cyanophyceae</taxon>
        <taxon>Oscillatoriophycideae</taxon>
        <taxon>Chroococcales</taxon>
        <taxon>Aphanothecaceae</taxon>
        <taxon>Candidatus Atelocyanobacterium</taxon>
        <taxon>Candidatus Atelocyanobacterium thalassae</taxon>
    </lineage>
</organism>